<dbReference type="AlphaFoldDB" id="A0A7C5QVU3"/>
<comment type="subcellular location">
    <subcellularLocation>
        <location evidence="6">Cytoplasm</location>
    </subcellularLocation>
</comment>
<sequence length="151" mass="16705">MKLVLYQPDIAQNLGAALRLCACFGVKLEIIEPCGFPLTAKAIRRVAMDYGVPEALTRHKSWPAFKNHESNHQRRIVLMTTKAAKPITEFAFEPTDILLFGRESAGVPQQVHSDAQARVYIPITQNARSLNLVSSASITLFEALRQTGTCP</sequence>
<dbReference type="InterPro" id="IPR029028">
    <property type="entry name" value="Alpha/beta_knot_MTases"/>
</dbReference>
<dbReference type="GO" id="GO:0003723">
    <property type="term" value="F:RNA binding"/>
    <property type="evidence" value="ECO:0007669"/>
    <property type="project" value="InterPro"/>
</dbReference>
<dbReference type="GO" id="GO:0002130">
    <property type="term" value="P:wobble position ribose methylation"/>
    <property type="evidence" value="ECO:0007669"/>
    <property type="project" value="TreeGrafter"/>
</dbReference>
<reference evidence="9" key="1">
    <citation type="journal article" date="2020" name="mSystems">
        <title>Genome- and Community-Level Interaction Insights into Carbon Utilization and Element Cycling Functions of Hydrothermarchaeota in Hydrothermal Sediment.</title>
        <authorList>
            <person name="Zhou Z."/>
            <person name="Liu Y."/>
            <person name="Xu W."/>
            <person name="Pan J."/>
            <person name="Luo Z.H."/>
            <person name="Li M."/>
        </authorList>
    </citation>
    <scope>NUCLEOTIDE SEQUENCE [LARGE SCALE GENOMIC DNA]</scope>
    <source>
        <strain evidence="9">HyVt-485</strain>
    </source>
</reference>
<dbReference type="GO" id="GO:0008757">
    <property type="term" value="F:S-adenosylmethionine-dependent methyltransferase activity"/>
    <property type="evidence" value="ECO:0007669"/>
    <property type="project" value="UniProtKB-UniRule"/>
</dbReference>
<keyword evidence="3 6" id="KW-0808">Transferase</keyword>
<evidence type="ECO:0000313" key="9">
    <source>
        <dbReference type="EMBL" id="HHL42662.1"/>
    </source>
</evidence>
<comment type="function">
    <text evidence="6">Methylates the ribose at the nucleotide 34 wobble position in the two leucyl isoacceptors tRNA(Leu)(CmAA) and tRNA(Leu)(cmnm5UmAA). Catalyzes the methyl transfer from S-adenosyl-L-methionine to the 2'-OH of the wobble nucleotide.</text>
</comment>
<comment type="subunit">
    <text evidence="6">Homodimer.</text>
</comment>
<dbReference type="GO" id="GO:0008175">
    <property type="term" value="F:tRNA methyltransferase activity"/>
    <property type="evidence" value="ECO:0007669"/>
    <property type="project" value="UniProtKB-UniRule"/>
</dbReference>
<feature type="binding site" evidence="6 7">
    <location>
        <position position="121"/>
    </location>
    <ligand>
        <name>S-adenosyl-L-methionine</name>
        <dbReference type="ChEBI" id="CHEBI:59789"/>
    </ligand>
</feature>
<dbReference type="EMBL" id="DRMJ01000171">
    <property type="protein sequence ID" value="HHL42662.1"/>
    <property type="molecule type" value="Genomic_DNA"/>
</dbReference>
<dbReference type="InterPro" id="IPR001537">
    <property type="entry name" value="SpoU_MeTrfase"/>
</dbReference>
<dbReference type="Proteomes" id="UP000885830">
    <property type="component" value="Unassembled WGS sequence"/>
</dbReference>
<dbReference type="EC" id="2.1.1.207" evidence="6"/>
<dbReference type="PANTHER" id="PTHR42971:SF1">
    <property type="entry name" value="TRNA (CYTIDINE(34)-2'-O)-METHYLTRANSFERASE"/>
    <property type="match status" value="1"/>
</dbReference>
<protein>
    <recommendedName>
        <fullName evidence="6">tRNA (cytidine(34)-2'-O)-methyltransferase</fullName>
        <ecNumber evidence="6">2.1.1.207</ecNumber>
    </recommendedName>
    <alternativeName>
        <fullName evidence="6">tRNA (cytidine/uridine-2'-O-)-methyltransferase TrmL</fullName>
    </alternativeName>
</protein>
<evidence type="ECO:0000256" key="2">
    <source>
        <dbReference type="ARBA" id="ARBA00022603"/>
    </source>
</evidence>
<evidence type="ECO:0000256" key="7">
    <source>
        <dbReference type="PIRSR" id="PIRSR029256-1"/>
    </source>
</evidence>
<dbReference type="SUPFAM" id="SSF75217">
    <property type="entry name" value="alpha/beta knot"/>
    <property type="match status" value="1"/>
</dbReference>
<comment type="similarity">
    <text evidence="6">Belongs to the class IV-like SAM-binding methyltransferase superfamily. RNA methyltransferase TrmH family. TrmL subfamily.</text>
</comment>
<comment type="catalytic activity">
    <reaction evidence="6">
        <text>5-carboxymethylaminomethyluridine(34) in tRNA(Leu) + S-adenosyl-L-methionine = 5-carboxymethylaminomethyl-2'-O-methyluridine(34) in tRNA(Leu) + S-adenosyl-L-homocysteine + H(+)</text>
        <dbReference type="Rhea" id="RHEA:43088"/>
        <dbReference type="Rhea" id="RHEA-COMP:10333"/>
        <dbReference type="Rhea" id="RHEA-COMP:10334"/>
        <dbReference type="ChEBI" id="CHEBI:15378"/>
        <dbReference type="ChEBI" id="CHEBI:57856"/>
        <dbReference type="ChEBI" id="CHEBI:59789"/>
        <dbReference type="ChEBI" id="CHEBI:74508"/>
        <dbReference type="ChEBI" id="CHEBI:74511"/>
        <dbReference type="EC" id="2.1.1.207"/>
    </reaction>
</comment>
<evidence type="ECO:0000256" key="5">
    <source>
        <dbReference type="ARBA" id="ARBA00022694"/>
    </source>
</evidence>
<dbReference type="CDD" id="cd18094">
    <property type="entry name" value="SpoU-like_TrmL"/>
    <property type="match status" value="1"/>
</dbReference>
<dbReference type="Gene3D" id="3.40.1280.10">
    <property type="match status" value="1"/>
</dbReference>
<feature type="binding site" evidence="6 7">
    <location>
        <position position="79"/>
    </location>
    <ligand>
        <name>S-adenosyl-L-methionine</name>
        <dbReference type="ChEBI" id="CHEBI:59789"/>
    </ligand>
</feature>
<dbReference type="InterPro" id="IPR029026">
    <property type="entry name" value="tRNA_m1G_MTases_N"/>
</dbReference>
<gene>
    <name evidence="6" type="primary">trmL</name>
    <name evidence="9" type="ORF">ENJ42_03510</name>
</gene>
<comment type="caution">
    <text evidence="9">The sequence shown here is derived from an EMBL/GenBank/DDBJ whole genome shotgun (WGS) entry which is preliminary data.</text>
</comment>
<name>A0A7C5QVU3_9PROT</name>
<proteinExistence type="inferred from homology"/>
<dbReference type="PIRSF" id="PIRSF029256">
    <property type="entry name" value="SpoU_TrmH_prd"/>
    <property type="match status" value="1"/>
</dbReference>
<comment type="catalytic activity">
    <reaction evidence="6">
        <text>cytidine(34) in tRNA + S-adenosyl-L-methionine = 2'-O-methylcytidine(34) in tRNA + S-adenosyl-L-homocysteine + H(+)</text>
        <dbReference type="Rhea" id="RHEA:43084"/>
        <dbReference type="Rhea" id="RHEA-COMP:10331"/>
        <dbReference type="Rhea" id="RHEA-COMP:10332"/>
        <dbReference type="ChEBI" id="CHEBI:15378"/>
        <dbReference type="ChEBI" id="CHEBI:57856"/>
        <dbReference type="ChEBI" id="CHEBI:59789"/>
        <dbReference type="ChEBI" id="CHEBI:74495"/>
        <dbReference type="ChEBI" id="CHEBI:82748"/>
        <dbReference type="EC" id="2.1.1.207"/>
    </reaction>
</comment>
<accession>A0A7C5QVU3</accession>
<keyword evidence="5 6" id="KW-0819">tRNA processing</keyword>
<evidence type="ECO:0000256" key="1">
    <source>
        <dbReference type="ARBA" id="ARBA00022490"/>
    </source>
</evidence>
<feature type="binding site" evidence="6 7">
    <location>
        <position position="101"/>
    </location>
    <ligand>
        <name>S-adenosyl-L-methionine</name>
        <dbReference type="ChEBI" id="CHEBI:59789"/>
    </ligand>
</feature>
<feature type="domain" description="tRNA/rRNA methyltransferase SpoU type" evidence="8">
    <location>
        <begin position="2"/>
        <end position="141"/>
    </location>
</feature>
<evidence type="ECO:0000259" key="8">
    <source>
        <dbReference type="Pfam" id="PF00588"/>
    </source>
</evidence>
<dbReference type="InterPro" id="IPR016914">
    <property type="entry name" value="TrmL"/>
</dbReference>
<dbReference type="GO" id="GO:0005737">
    <property type="term" value="C:cytoplasm"/>
    <property type="evidence" value="ECO:0007669"/>
    <property type="project" value="UniProtKB-SubCell"/>
</dbReference>
<dbReference type="Pfam" id="PF00588">
    <property type="entry name" value="SpoU_methylase"/>
    <property type="match status" value="1"/>
</dbReference>
<evidence type="ECO:0000256" key="3">
    <source>
        <dbReference type="ARBA" id="ARBA00022679"/>
    </source>
</evidence>
<evidence type="ECO:0000256" key="6">
    <source>
        <dbReference type="HAMAP-Rule" id="MF_01885"/>
    </source>
</evidence>
<keyword evidence="2 6" id="KW-0489">Methyltransferase</keyword>
<dbReference type="PANTHER" id="PTHR42971">
    <property type="entry name" value="TRNA (CYTIDINE(34)-2'-O)-METHYLTRANSFERASE"/>
    <property type="match status" value="1"/>
</dbReference>
<keyword evidence="1 6" id="KW-0963">Cytoplasm</keyword>
<organism evidence="9">
    <name type="scientific">Hellea balneolensis</name>
    <dbReference type="NCBI Taxonomy" id="287478"/>
    <lineage>
        <taxon>Bacteria</taxon>
        <taxon>Pseudomonadati</taxon>
        <taxon>Pseudomonadota</taxon>
        <taxon>Alphaproteobacteria</taxon>
        <taxon>Maricaulales</taxon>
        <taxon>Robiginitomaculaceae</taxon>
        <taxon>Hellea</taxon>
    </lineage>
</organism>
<keyword evidence="4 6" id="KW-0949">S-adenosyl-L-methionine</keyword>
<evidence type="ECO:0000256" key="4">
    <source>
        <dbReference type="ARBA" id="ARBA00022691"/>
    </source>
</evidence>
<feature type="binding site" evidence="6 7">
    <location>
        <position position="129"/>
    </location>
    <ligand>
        <name>S-adenosyl-L-methionine</name>
        <dbReference type="ChEBI" id="CHEBI:59789"/>
    </ligand>
</feature>
<dbReference type="HAMAP" id="MF_01885">
    <property type="entry name" value="tRNA_methyltr_TrmL"/>
    <property type="match status" value="1"/>
</dbReference>